<feature type="transmembrane region" description="Helical" evidence="3">
    <location>
        <begin position="47"/>
        <end position="69"/>
    </location>
</feature>
<feature type="transmembrane region" description="Helical" evidence="3">
    <location>
        <begin position="158"/>
        <end position="182"/>
    </location>
</feature>
<evidence type="ECO:0000256" key="3">
    <source>
        <dbReference type="SAM" id="Phobius"/>
    </source>
</evidence>
<dbReference type="OrthoDB" id="9803495at2"/>
<feature type="transmembrane region" description="Helical" evidence="3">
    <location>
        <begin position="17"/>
        <end position="40"/>
    </location>
</feature>
<name>A0A1I6GYL4_9RHOB</name>
<dbReference type="Proteomes" id="UP000199658">
    <property type="component" value="Unassembled WGS sequence"/>
</dbReference>
<evidence type="ECO:0000313" key="4">
    <source>
        <dbReference type="EMBL" id="SFR47305.1"/>
    </source>
</evidence>
<gene>
    <name evidence="4" type="ORF">SAMN04488002_2169</name>
</gene>
<dbReference type="PANTHER" id="PTHR34295:SF1">
    <property type="entry name" value="BIOTIN TRANSPORTER BIOY"/>
    <property type="match status" value="1"/>
</dbReference>
<comment type="similarity">
    <text evidence="1 2">Belongs to the BioY family.</text>
</comment>
<feature type="transmembrane region" description="Helical" evidence="3">
    <location>
        <begin position="89"/>
        <end position="109"/>
    </location>
</feature>
<feature type="transmembrane region" description="Helical" evidence="3">
    <location>
        <begin position="116"/>
        <end position="138"/>
    </location>
</feature>
<dbReference type="GO" id="GO:0015225">
    <property type="term" value="F:biotin transmembrane transporter activity"/>
    <property type="evidence" value="ECO:0007669"/>
    <property type="project" value="UniProtKB-UniRule"/>
</dbReference>
<organism evidence="4 5">
    <name type="scientific">Litoreibacter janthinus</name>
    <dbReference type="NCBI Taxonomy" id="670154"/>
    <lineage>
        <taxon>Bacteria</taxon>
        <taxon>Pseudomonadati</taxon>
        <taxon>Pseudomonadota</taxon>
        <taxon>Alphaproteobacteria</taxon>
        <taxon>Rhodobacterales</taxon>
        <taxon>Roseobacteraceae</taxon>
        <taxon>Litoreibacter</taxon>
    </lineage>
</organism>
<keyword evidence="2 3" id="KW-0472">Membrane</keyword>
<proteinExistence type="inferred from homology"/>
<sequence>MTLTQAAFGADTFTKKLALVVGGSLFIALAAQVSVPFFPVPMTLQTLAILIVGLSFGARLGAVTVLAYLAEGASGLPVFANMGAGPAYMAGPTAGFLLGFVAMAYVAGLAAGRGMVAMLVASLAAAALIYVPGLAWPLGVAQATGVEAGWAGLSFDKVLSAFATPFLLGDAVKAVLAALAVAGGMKLLAK</sequence>
<evidence type="ECO:0000256" key="1">
    <source>
        <dbReference type="ARBA" id="ARBA00010692"/>
    </source>
</evidence>
<dbReference type="Gene3D" id="1.10.1760.20">
    <property type="match status" value="1"/>
</dbReference>
<protein>
    <recommendedName>
        <fullName evidence="2">Biotin transporter</fullName>
    </recommendedName>
</protein>
<dbReference type="EMBL" id="FOYO01000001">
    <property type="protein sequence ID" value="SFR47305.1"/>
    <property type="molecule type" value="Genomic_DNA"/>
</dbReference>
<dbReference type="Pfam" id="PF02632">
    <property type="entry name" value="BioY"/>
    <property type="match status" value="1"/>
</dbReference>
<evidence type="ECO:0000313" key="5">
    <source>
        <dbReference type="Proteomes" id="UP000199658"/>
    </source>
</evidence>
<dbReference type="PANTHER" id="PTHR34295">
    <property type="entry name" value="BIOTIN TRANSPORTER BIOY"/>
    <property type="match status" value="1"/>
</dbReference>
<keyword evidence="5" id="KW-1185">Reference proteome</keyword>
<reference evidence="5" key="1">
    <citation type="submission" date="2016-10" db="EMBL/GenBank/DDBJ databases">
        <authorList>
            <person name="Varghese N."/>
            <person name="Submissions S."/>
        </authorList>
    </citation>
    <scope>NUCLEOTIDE SEQUENCE [LARGE SCALE GENOMIC DNA]</scope>
    <source>
        <strain evidence="5">DSM 26921</strain>
    </source>
</reference>
<dbReference type="PIRSF" id="PIRSF016661">
    <property type="entry name" value="BioY"/>
    <property type="match status" value="1"/>
</dbReference>
<keyword evidence="3" id="KW-1133">Transmembrane helix</keyword>
<dbReference type="AlphaFoldDB" id="A0A1I6GYL4"/>
<dbReference type="RefSeq" id="WP_090216581.1">
    <property type="nucleotide sequence ID" value="NZ_FOYO01000001.1"/>
</dbReference>
<dbReference type="InterPro" id="IPR003784">
    <property type="entry name" value="BioY"/>
</dbReference>
<keyword evidence="2" id="KW-1003">Cell membrane</keyword>
<accession>A0A1I6GYL4</accession>
<dbReference type="STRING" id="670154.SAMN04488002_2169"/>
<keyword evidence="2" id="KW-0813">Transport</keyword>
<comment type="subcellular location">
    <subcellularLocation>
        <location evidence="2">Cell membrane</location>
        <topology evidence="2">Multi-pass membrane protein</topology>
    </subcellularLocation>
</comment>
<dbReference type="GO" id="GO:0005886">
    <property type="term" value="C:plasma membrane"/>
    <property type="evidence" value="ECO:0007669"/>
    <property type="project" value="UniProtKB-SubCell"/>
</dbReference>
<evidence type="ECO:0000256" key="2">
    <source>
        <dbReference type="PIRNR" id="PIRNR016661"/>
    </source>
</evidence>
<keyword evidence="3" id="KW-0812">Transmembrane</keyword>